<evidence type="ECO:0000313" key="3">
    <source>
        <dbReference type="Proteomes" id="UP000753724"/>
    </source>
</evidence>
<name>A0ABW9X9A0_9SPHN</name>
<reference evidence="3" key="1">
    <citation type="submission" date="2020-01" db="EMBL/GenBank/DDBJ databases">
        <title>Sphingomonas sp. strain CSW-10.</title>
        <authorList>
            <person name="Chen W.-M."/>
        </authorList>
    </citation>
    <scope>NUCLEOTIDE SEQUENCE [LARGE SCALE GENOMIC DNA]</scope>
    <source>
        <strain evidence="3">FSY-8</strain>
    </source>
</reference>
<dbReference type="InterPro" id="IPR029063">
    <property type="entry name" value="SAM-dependent_MTases_sf"/>
</dbReference>
<accession>A0ABW9X9A0</accession>
<dbReference type="PANTHER" id="PTHR43317">
    <property type="entry name" value="THERMOSPERMINE SYNTHASE ACAULIS5"/>
    <property type="match status" value="1"/>
</dbReference>
<dbReference type="PANTHER" id="PTHR43317:SF3">
    <property type="entry name" value="BLR2883 PROTEIN"/>
    <property type="match status" value="1"/>
</dbReference>
<dbReference type="Gene3D" id="3.40.50.150">
    <property type="entry name" value="Vaccinia Virus protein VP39"/>
    <property type="match status" value="1"/>
</dbReference>
<keyword evidence="3" id="KW-1185">Reference proteome</keyword>
<sequence length="222" mass="23644">MSGYQLVDTAHVPGGAELRLIRKGDEFAIVLEQHELMSTDIVASEEALATMTCERLDRPAAQMLIGGYGMGFTLRAALAALGAQAEVVVAEIAPAIIAWARGAMHQITAGCLDDARVTLVNDDVGLLIHSAVDGYDAILLDVDNGPEGLTRRRNDTLYSPAGLAAARMALRPGGILAIWSASGEPAFTRRLERAGFEVSEVGVQARKSGEGGLHHIWFARNR</sequence>
<evidence type="ECO:0000256" key="1">
    <source>
        <dbReference type="ARBA" id="ARBA00023115"/>
    </source>
</evidence>
<organism evidence="2 3">
    <name type="scientific">Novosphingobium ovatum</name>
    <dbReference type="NCBI Taxonomy" id="1908523"/>
    <lineage>
        <taxon>Bacteria</taxon>
        <taxon>Pseudomonadati</taxon>
        <taxon>Pseudomonadota</taxon>
        <taxon>Alphaproteobacteria</taxon>
        <taxon>Sphingomonadales</taxon>
        <taxon>Sphingomonadaceae</taxon>
        <taxon>Novosphingobium</taxon>
    </lineage>
</organism>
<dbReference type="SUPFAM" id="SSF53335">
    <property type="entry name" value="S-adenosyl-L-methionine-dependent methyltransferases"/>
    <property type="match status" value="1"/>
</dbReference>
<keyword evidence="1" id="KW-0620">Polyamine biosynthesis</keyword>
<gene>
    <name evidence="2" type="ORF">GTZ99_00910</name>
</gene>
<protein>
    <submittedName>
        <fullName evidence="2">Spermidine synthase</fullName>
    </submittedName>
</protein>
<dbReference type="Pfam" id="PF01564">
    <property type="entry name" value="Spermine_synth"/>
    <property type="match status" value="1"/>
</dbReference>
<comment type="caution">
    <text evidence="2">The sequence shown here is derived from an EMBL/GenBank/DDBJ whole genome shotgun (WGS) entry which is preliminary data.</text>
</comment>
<proteinExistence type="predicted"/>
<dbReference type="EMBL" id="JAAAPO010000001">
    <property type="protein sequence ID" value="NBC35114.1"/>
    <property type="molecule type" value="Genomic_DNA"/>
</dbReference>
<dbReference type="Proteomes" id="UP000753724">
    <property type="component" value="Unassembled WGS sequence"/>
</dbReference>
<dbReference type="RefSeq" id="WP_161716406.1">
    <property type="nucleotide sequence ID" value="NZ_JAAAPO010000001.1"/>
</dbReference>
<evidence type="ECO:0000313" key="2">
    <source>
        <dbReference type="EMBL" id="NBC35114.1"/>
    </source>
</evidence>